<sequence>MTARARGPERSRPIGAPGAATLAVAVVLVAGGLVAGWLELVVPGLALLALLVTGALMTIGRSAYDVRVDLTRSKVRVGERAIGRIVVLATGSRRSAPSLLTLPVGANAADFELPGLSPGQEFDESFIVPTARRGVVRVGPVVSRRGDPLGLLRRTVTWTEQETIHVHPRTVRLPLLESGRLRDLEGDASGDIADSGLSFHALREYVPGDDRRSVHWRASARLGNLMVRQYDDLRRTRLAIGLALDEWEYASAAEFELAVSAFASLGVAAVRGGTLDGVFAGTTTLGRPGEERLLDAGAAVAWGDGGGLSDVLRGIRDRAATATAIVVITGSRVERRTVFSLASRFGHPAPVTVLACEEGVAVRAAAQGATAYRTLGRLTDLPLALASGGAR</sequence>
<evidence type="ECO:0000313" key="3">
    <source>
        <dbReference type="EMBL" id="MDN4614338.1"/>
    </source>
</evidence>
<dbReference type="RefSeq" id="WP_301211248.1">
    <property type="nucleotide sequence ID" value="NZ_JAROCF010000001.1"/>
</dbReference>
<keyword evidence="4" id="KW-1185">Reference proteome</keyword>
<feature type="domain" description="DUF58" evidence="2">
    <location>
        <begin position="202"/>
        <end position="280"/>
    </location>
</feature>
<dbReference type="EMBL" id="JAROCF010000001">
    <property type="protein sequence ID" value="MDN4614338.1"/>
    <property type="molecule type" value="Genomic_DNA"/>
</dbReference>
<reference evidence="3" key="1">
    <citation type="submission" date="2023-06" db="EMBL/GenBank/DDBJ databases">
        <title>MT1 and MT2 Draft Genomes of Novel Species.</title>
        <authorList>
            <person name="Venkateswaran K."/>
        </authorList>
    </citation>
    <scope>NUCLEOTIDE SEQUENCE</scope>
    <source>
        <strain evidence="3">F6_8S_P_1B</strain>
    </source>
</reference>
<dbReference type="PANTHER" id="PTHR34351">
    <property type="entry name" value="SLR1927 PROTEIN-RELATED"/>
    <property type="match status" value="1"/>
</dbReference>
<comment type="caution">
    <text evidence="3">The sequence shown here is derived from an EMBL/GenBank/DDBJ whole genome shotgun (WGS) entry which is preliminary data.</text>
</comment>
<name>A0ABT8KBH2_9MICO</name>
<dbReference type="Pfam" id="PF01882">
    <property type="entry name" value="DUF58"/>
    <property type="match status" value="1"/>
</dbReference>
<evidence type="ECO:0000256" key="1">
    <source>
        <dbReference type="SAM" id="Phobius"/>
    </source>
</evidence>
<dbReference type="PANTHER" id="PTHR34351:SF1">
    <property type="entry name" value="SLR1927 PROTEIN"/>
    <property type="match status" value="1"/>
</dbReference>
<keyword evidence="1" id="KW-1133">Transmembrane helix</keyword>
<feature type="transmembrane region" description="Helical" evidence="1">
    <location>
        <begin position="44"/>
        <end position="64"/>
    </location>
</feature>
<keyword evidence="1" id="KW-0812">Transmembrane</keyword>
<proteinExistence type="predicted"/>
<accession>A0ABT8KBH2</accession>
<gene>
    <name evidence="3" type="ORF">P5G50_07740</name>
</gene>
<evidence type="ECO:0000313" key="4">
    <source>
        <dbReference type="Proteomes" id="UP001174208"/>
    </source>
</evidence>
<dbReference type="Proteomes" id="UP001174208">
    <property type="component" value="Unassembled WGS sequence"/>
</dbReference>
<organism evidence="3 4">
    <name type="scientific">Leifsonia williamsii</name>
    <dbReference type="NCBI Taxonomy" id="3035919"/>
    <lineage>
        <taxon>Bacteria</taxon>
        <taxon>Bacillati</taxon>
        <taxon>Actinomycetota</taxon>
        <taxon>Actinomycetes</taxon>
        <taxon>Micrococcales</taxon>
        <taxon>Microbacteriaceae</taxon>
        <taxon>Leifsonia</taxon>
    </lineage>
</organism>
<feature type="transmembrane region" description="Helical" evidence="1">
    <location>
        <begin position="20"/>
        <end position="38"/>
    </location>
</feature>
<keyword evidence="1" id="KW-0472">Membrane</keyword>
<evidence type="ECO:0000259" key="2">
    <source>
        <dbReference type="Pfam" id="PF01882"/>
    </source>
</evidence>
<dbReference type="InterPro" id="IPR002881">
    <property type="entry name" value="DUF58"/>
</dbReference>
<protein>
    <submittedName>
        <fullName evidence="3">DUF58 domain-containing protein</fullName>
    </submittedName>
</protein>